<dbReference type="GO" id="GO:0008168">
    <property type="term" value="F:methyltransferase activity"/>
    <property type="evidence" value="ECO:0007669"/>
    <property type="project" value="UniProtKB-KW"/>
</dbReference>
<dbReference type="GO" id="GO:0032259">
    <property type="term" value="P:methylation"/>
    <property type="evidence" value="ECO:0007669"/>
    <property type="project" value="UniProtKB-KW"/>
</dbReference>
<feature type="domain" description="Methyltransferase type 12" evidence="1">
    <location>
        <begin position="46"/>
        <end position="143"/>
    </location>
</feature>
<dbReference type="InterPro" id="IPR013217">
    <property type="entry name" value="Methyltransf_12"/>
</dbReference>
<organism evidence="2">
    <name type="scientific">Streptomyces sp. NBC_00049</name>
    <dbReference type="NCBI Taxonomy" id="2903617"/>
    <lineage>
        <taxon>Bacteria</taxon>
        <taxon>Bacillati</taxon>
        <taxon>Actinomycetota</taxon>
        <taxon>Actinomycetes</taxon>
        <taxon>Kitasatosporales</taxon>
        <taxon>Streptomycetaceae</taxon>
        <taxon>Streptomyces</taxon>
    </lineage>
</organism>
<dbReference type="SUPFAM" id="SSF53335">
    <property type="entry name" value="S-adenosyl-L-methionine-dependent methyltransferases"/>
    <property type="match status" value="1"/>
</dbReference>
<dbReference type="Pfam" id="PF08242">
    <property type="entry name" value="Methyltransf_12"/>
    <property type="match status" value="1"/>
</dbReference>
<keyword evidence="2" id="KW-0489">Methyltransferase</keyword>
<dbReference type="EMBL" id="CP108264">
    <property type="protein sequence ID" value="WTU77550.1"/>
    <property type="molecule type" value="Genomic_DNA"/>
</dbReference>
<keyword evidence="2" id="KW-0808">Transferase</keyword>
<gene>
    <name evidence="2" type="ORF">OG327_31830</name>
</gene>
<protein>
    <submittedName>
        <fullName evidence="2">Class I SAM-dependent methyltransferase</fullName>
    </submittedName>
</protein>
<dbReference type="AlphaFoldDB" id="A0AAU2K1D2"/>
<evidence type="ECO:0000313" key="2">
    <source>
        <dbReference type="EMBL" id="WTU77550.1"/>
    </source>
</evidence>
<name>A0AAU2K1D2_9ACTN</name>
<dbReference type="Gene3D" id="3.40.50.150">
    <property type="entry name" value="Vaccinia Virus protein VP39"/>
    <property type="match status" value="1"/>
</dbReference>
<reference evidence="2" key="1">
    <citation type="submission" date="2022-10" db="EMBL/GenBank/DDBJ databases">
        <title>The complete genomes of actinobacterial strains from the NBC collection.</title>
        <authorList>
            <person name="Joergensen T.S."/>
            <person name="Alvarez Arevalo M."/>
            <person name="Sterndorff E.B."/>
            <person name="Faurdal D."/>
            <person name="Vuksanovic O."/>
            <person name="Mourched A.-S."/>
            <person name="Charusanti P."/>
            <person name="Shaw S."/>
            <person name="Blin K."/>
            <person name="Weber T."/>
        </authorList>
    </citation>
    <scope>NUCLEOTIDE SEQUENCE</scope>
    <source>
        <strain evidence="2">NBC_00049</strain>
    </source>
</reference>
<dbReference type="PANTHER" id="PTHR43861:SF1">
    <property type="entry name" value="TRANS-ACONITATE 2-METHYLTRANSFERASE"/>
    <property type="match status" value="1"/>
</dbReference>
<dbReference type="GO" id="GO:0017000">
    <property type="term" value="P:antibiotic biosynthetic process"/>
    <property type="evidence" value="ECO:0007669"/>
    <property type="project" value="UniProtKB-ARBA"/>
</dbReference>
<sequence>MTTTSTSTAAYWDPLWAQGRRYRQLDDTETRLMEQRLGPGRGRPALDIGCGDGTLTRHLHHQLGYRTTGIDCSPSALALSAAQDSPQAPGPLWRCADIGADDLTCLPDPAYAVITCRLVYRWIDDKPAFVNRVRRLLVPGGTFWVVAEVAGRRAPNDPLQGLGITPAEAEILTAGWSVVRAHDLDVLRCYALHP</sequence>
<dbReference type="CDD" id="cd02440">
    <property type="entry name" value="AdoMet_MTases"/>
    <property type="match status" value="1"/>
</dbReference>
<dbReference type="InterPro" id="IPR029063">
    <property type="entry name" value="SAM-dependent_MTases_sf"/>
</dbReference>
<proteinExistence type="predicted"/>
<evidence type="ECO:0000259" key="1">
    <source>
        <dbReference type="Pfam" id="PF08242"/>
    </source>
</evidence>
<dbReference type="PANTHER" id="PTHR43861">
    <property type="entry name" value="TRANS-ACONITATE 2-METHYLTRANSFERASE-RELATED"/>
    <property type="match status" value="1"/>
</dbReference>
<accession>A0AAU2K1D2</accession>